<gene>
    <name evidence="1" type="primary">Acey_s0072.g673</name>
    <name evidence="1" type="ORF">Y032_0072g673</name>
</gene>
<organism evidence="1 2">
    <name type="scientific">Ancylostoma ceylanicum</name>
    <dbReference type="NCBI Taxonomy" id="53326"/>
    <lineage>
        <taxon>Eukaryota</taxon>
        <taxon>Metazoa</taxon>
        <taxon>Ecdysozoa</taxon>
        <taxon>Nematoda</taxon>
        <taxon>Chromadorea</taxon>
        <taxon>Rhabditida</taxon>
        <taxon>Rhabditina</taxon>
        <taxon>Rhabditomorpha</taxon>
        <taxon>Strongyloidea</taxon>
        <taxon>Ancylostomatidae</taxon>
        <taxon>Ancylostomatinae</taxon>
        <taxon>Ancylostoma</taxon>
    </lineage>
</organism>
<evidence type="ECO:0000313" key="1">
    <source>
        <dbReference type="EMBL" id="EYC07066.1"/>
    </source>
</evidence>
<comment type="caution">
    <text evidence="1">The sequence shown here is derived from an EMBL/GenBank/DDBJ whole genome shotgun (WGS) entry which is preliminary data.</text>
</comment>
<sequence length="113" mass="13146">MLGARHRLVNDVLQRFLRFQGRHLSFLIFARSRQEQEQVPPRWSKKRANNHVKYAISDNGSEGQQQLFGVTAGHRSVSPKIFLRTCTVGDSRASWTICNHFFPIHLRFEVNRG</sequence>
<protein>
    <submittedName>
        <fullName evidence="1">Uncharacterized protein</fullName>
    </submittedName>
</protein>
<evidence type="ECO:0000313" key="2">
    <source>
        <dbReference type="Proteomes" id="UP000024635"/>
    </source>
</evidence>
<reference evidence="2" key="1">
    <citation type="journal article" date="2015" name="Nat. Genet.">
        <title>The genome and transcriptome of the zoonotic hookworm Ancylostoma ceylanicum identify infection-specific gene families.</title>
        <authorList>
            <person name="Schwarz E.M."/>
            <person name="Hu Y."/>
            <person name="Antoshechkin I."/>
            <person name="Miller M.M."/>
            <person name="Sternberg P.W."/>
            <person name="Aroian R.V."/>
        </authorList>
    </citation>
    <scope>NUCLEOTIDE SEQUENCE</scope>
    <source>
        <strain evidence="2">HY135</strain>
    </source>
</reference>
<keyword evidence="2" id="KW-1185">Reference proteome</keyword>
<dbReference type="EMBL" id="JARK01001408">
    <property type="protein sequence ID" value="EYC07066.1"/>
    <property type="molecule type" value="Genomic_DNA"/>
</dbReference>
<dbReference type="Proteomes" id="UP000024635">
    <property type="component" value="Unassembled WGS sequence"/>
</dbReference>
<proteinExistence type="predicted"/>
<name>A0A016TWE0_9BILA</name>
<dbReference type="AlphaFoldDB" id="A0A016TWE0"/>
<accession>A0A016TWE0</accession>